<dbReference type="InterPro" id="IPR024757">
    <property type="entry name" value="FtsZ_C"/>
</dbReference>
<dbReference type="InterPro" id="IPR003008">
    <property type="entry name" value="Tubulin_FtsZ_GTPase"/>
</dbReference>
<dbReference type="Gene3D" id="3.30.1330.20">
    <property type="entry name" value="Tubulin/FtsZ, C-terminal domain"/>
    <property type="match status" value="1"/>
</dbReference>
<dbReference type="OrthoDB" id="9813375at2"/>
<comment type="function">
    <text evidence="5 7">Essential cell division protein that forms a contractile ring structure (Z ring) at the future cell division site. The regulation of the ring assembly controls the timing and the location of cell division. One of the functions of the FtsZ ring is to recruit other cell division proteins to the septum to produce a new cell wall between the dividing cells. Binds GTP and shows GTPase activity.</text>
</comment>
<dbReference type="GO" id="GO:0043093">
    <property type="term" value="P:FtsZ-dependent cytokinesis"/>
    <property type="evidence" value="ECO:0007669"/>
    <property type="project" value="UniProtKB-UniRule"/>
</dbReference>
<feature type="binding site" evidence="5">
    <location>
        <position position="189"/>
    </location>
    <ligand>
        <name>GTP</name>
        <dbReference type="ChEBI" id="CHEBI:37565"/>
    </ligand>
</feature>
<feature type="domain" description="Tubulin/FtsZ GTPase" evidence="9">
    <location>
        <begin position="15"/>
        <end position="207"/>
    </location>
</feature>
<dbReference type="HAMAP" id="MF_00909">
    <property type="entry name" value="FtsZ"/>
    <property type="match status" value="1"/>
</dbReference>
<keyword evidence="5 7" id="KW-0132">Cell division</keyword>
<feature type="binding site" evidence="5">
    <location>
        <begin position="110"/>
        <end position="112"/>
    </location>
    <ligand>
        <name>GTP</name>
        <dbReference type="ChEBI" id="CHEBI:37565"/>
    </ligand>
</feature>
<dbReference type="GO" id="GO:0003924">
    <property type="term" value="F:GTPase activity"/>
    <property type="evidence" value="ECO:0007669"/>
    <property type="project" value="UniProtKB-UniRule"/>
</dbReference>
<organism evidence="11 12">
    <name type="scientific">Ruminococcus flavefaciens</name>
    <dbReference type="NCBI Taxonomy" id="1265"/>
    <lineage>
        <taxon>Bacteria</taxon>
        <taxon>Bacillati</taxon>
        <taxon>Bacillota</taxon>
        <taxon>Clostridia</taxon>
        <taxon>Eubacteriales</taxon>
        <taxon>Oscillospiraceae</taxon>
        <taxon>Ruminococcus</taxon>
    </lineage>
</organism>
<dbReference type="InterPro" id="IPR036525">
    <property type="entry name" value="Tubulin/FtsZ_GTPase_sf"/>
</dbReference>
<reference evidence="11 12" key="1">
    <citation type="submission" date="2018-05" db="EMBL/GenBank/DDBJ databases">
        <title>The Hungate 1000. A catalogue of reference genomes from the rumen microbiome.</title>
        <authorList>
            <person name="Kelly W."/>
        </authorList>
    </citation>
    <scope>NUCLEOTIDE SEQUENCE [LARGE SCALE GENOMIC DNA]</scope>
    <source>
        <strain evidence="11 12">SAb67</strain>
    </source>
</reference>
<evidence type="ECO:0000256" key="7">
    <source>
        <dbReference type="RuleBase" id="RU000631"/>
    </source>
</evidence>
<evidence type="ECO:0000259" key="10">
    <source>
        <dbReference type="SMART" id="SM00865"/>
    </source>
</evidence>
<dbReference type="RefSeq" id="WP_109726341.1">
    <property type="nucleotide sequence ID" value="NZ_CACVSX010000006.1"/>
</dbReference>
<feature type="domain" description="Tubulin/FtsZ 2-layer sandwich" evidence="10">
    <location>
        <begin position="209"/>
        <end position="326"/>
    </location>
</feature>
<keyword evidence="5" id="KW-0963">Cytoplasm</keyword>
<dbReference type="Pfam" id="PF00091">
    <property type="entry name" value="Tubulin"/>
    <property type="match status" value="1"/>
</dbReference>
<dbReference type="GO" id="GO:0032153">
    <property type="term" value="C:cell division site"/>
    <property type="evidence" value="ECO:0007669"/>
    <property type="project" value="UniProtKB-UniRule"/>
</dbReference>
<dbReference type="GO" id="GO:0005525">
    <property type="term" value="F:GTP binding"/>
    <property type="evidence" value="ECO:0007669"/>
    <property type="project" value="UniProtKB-UniRule"/>
</dbReference>
<evidence type="ECO:0000256" key="6">
    <source>
        <dbReference type="NCBIfam" id="TIGR00065"/>
    </source>
</evidence>
<dbReference type="SMART" id="SM00864">
    <property type="entry name" value="Tubulin"/>
    <property type="match status" value="1"/>
</dbReference>
<dbReference type="InterPro" id="IPR000158">
    <property type="entry name" value="Cell_div_FtsZ"/>
</dbReference>
<dbReference type="SUPFAM" id="SSF52490">
    <property type="entry name" value="Tubulin nucleotide-binding domain-like"/>
    <property type="match status" value="1"/>
</dbReference>
<dbReference type="SUPFAM" id="SSF55307">
    <property type="entry name" value="Tubulin C-terminal domain-like"/>
    <property type="match status" value="1"/>
</dbReference>
<dbReference type="FunFam" id="3.40.50.1440:FF:000001">
    <property type="entry name" value="Cell division protein FtsZ"/>
    <property type="match status" value="1"/>
</dbReference>
<dbReference type="Proteomes" id="UP000245720">
    <property type="component" value="Unassembled WGS sequence"/>
</dbReference>
<proteinExistence type="inferred from homology"/>
<dbReference type="InterPro" id="IPR045061">
    <property type="entry name" value="FtsZ/CetZ"/>
</dbReference>
<comment type="subunit">
    <text evidence="5">Homodimer. Polymerizes to form a dynamic ring structure in a strictly GTP-dependent manner. Interacts directly with several other division proteins.</text>
</comment>
<dbReference type="CDD" id="cd02201">
    <property type="entry name" value="FtsZ_type1"/>
    <property type="match status" value="1"/>
</dbReference>
<evidence type="ECO:0000256" key="5">
    <source>
        <dbReference type="HAMAP-Rule" id="MF_00909"/>
    </source>
</evidence>
<feature type="region of interest" description="Disordered" evidence="8">
    <location>
        <begin position="68"/>
        <end position="87"/>
    </location>
</feature>
<protein>
    <recommendedName>
        <fullName evidence="5 6">Cell division protein FtsZ</fullName>
    </recommendedName>
</protein>
<evidence type="ECO:0000256" key="1">
    <source>
        <dbReference type="ARBA" id="ARBA00009690"/>
    </source>
</evidence>
<comment type="caution">
    <text evidence="11">The sequence shown here is derived from an EMBL/GenBank/DDBJ whole genome shotgun (WGS) entry which is preliminary data.</text>
</comment>
<evidence type="ECO:0000313" key="11">
    <source>
        <dbReference type="EMBL" id="PWJ13058.1"/>
    </source>
</evidence>
<dbReference type="PANTHER" id="PTHR30314">
    <property type="entry name" value="CELL DIVISION PROTEIN FTSZ-RELATED"/>
    <property type="match status" value="1"/>
</dbReference>
<feature type="binding site" evidence="5">
    <location>
        <position position="145"/>
    </location>
    <ligand>
        <name>GTP</name>
        <dbReference type="ChEBI" id="CHEBI:37565"/>
    </ligand>
</feature>
<comment type="subcellular location">
    <subcellularLocation>
        <location evidence="5">Cytoplasm</location>
    </subcellularLocation>
    <text evidence="5">Assembles at midcell at the inner surface of the cytoplasmic membrane.</text>
</comment>
<dbReference type="GO" id="GO:0051258">
    <property type="term" value="P:protein polymerization"/>
    <property type="evidence" value="ECO:0007669"/>
    <property type="project" value="UniProtKB-UniRule"/>
</dbReference>
<accession>A0A315Y047</accession>
<evidence type="ECO:0000259" key="9">
    <source>
        <dbReference type="SMART" id="SM00864"/>
    </source>
</evidence>
<evidence type="ECO:0000256" key="3">
    <source>
        <dbReference type="ARBA" id="ARBA00023134"/>
    </source>
</evidence>
<dbReference type="PANTHER" id="PTHR30314:SF3">
    <property type="entry name" value="MITOCHONDRIAL DIVISION PROTEIN FSZA"/>
    <property type="match status" value="1"/>
</dbReference>
<dbReference type="InterPro" id="IPR008280">
    <property type="entry name" value="Tub_FtsZ_C"/>
</dbReference>
<dbReference type="GO" id="GO:0005737">
    <property type="term" value="C:cytoplasm"/>
    <property type="evidence" value="ECO:0007669"/>
    <property type="project" value="UniProtKB-SubCell"/>
</dbReference>
<keyword evidence="2 5" id="KW-0547">Nucleotide-binding</keyword>
<dbReference type="NCBIfam" id="TIGR00065">
    <property type="entry name" value="ftsZ"/>
    <property type="match status" value="1"/>
</dbReference>
<keyword evidence="4 5" id="KW-0717">Septation</keyword>
<dbReference type="SMART" id="SM00865">
    <property type="entry name" value="Tubulin_C"/>
    <property type="match status" value="1"/>
</dbReference>
<dbReference type="InterPro" id="IPR018316">
    <property type="entry name" value="Tubulin/FtsZ_2-layer-sand-dom"/>
</dbReference>
<dbReference type="PRINTS" id="PR00423">
    <property type="entry name" value="CELLDVISFTSZ"/>
</dbReference>
<sequence length="377" mass="40048">MSDFNYEETLEPDVNIKVIGVGGGGGNAVNCMVDSGVNNIEYIAINTDAKALNKSKATTRIPIGAKLTKGRGAGNKPEIGQRSAEENRDEIETHLKGADMIFITAGMGGGTGTGAAPVVAKIAKEMDILTVAVVTKPFLFEREQKMAQAERGIAELRKYVDSLIVIPNERLLVGLDKPLTMMQSFALSDDVLKTGVKSISDLIVEEGYINLDFADVSTIMKDAGYAHMAIGHGTGKDKARDAANAVISSPLLETSISGAKRLLINIAMSEDILSSDVDAATKMITDTAAEGVEFIFGTAFKEDMQDEMTITVIAAGFDDEDAPAPSTIEESNPEEDVIPIDNPLIDEFGFGGNSAPAKPASSSQDYDLDDIFKMLGN</sequence>
<feature type="binding site" evidence="5">
    <location>
        <position position="141"/>
    </location>
    <ligand>
        <name>GTP</name>
        <dbReference type="ChEBI" id="CHEBI:37565"/>
    </ligand>
</feature>
<comment type="similarity">
    <text evidence="1 5 7">Belongs to the FtsZ family.</text>
</comment>
<keyword evidence="5 7" id="KW-0131">Cell cycle</keyword>
<dbReference type="EMBL" id="QGDI01000005">
    <property type="protein sequence ID" value="PWJ13058.1"/>
    <property type="molecule type" value="Genomic_DNA"/>
</dbReference>
<dbReference type="InterPro" id="IPR037103">
    <property type="entry name" value="Tubulin/FtsZ-like_C"/>
</dbReference>
<evidence type="ECO:0000256" key="8">
    <source>
        <dbReference type="SAM" id="MobiDB-lite"/>
    </source>
</evidence>
<name>A0A315Y047_RUMFL</name>
<dbReference type="Gene3D" id="3.40.50.1440">
    <property type="entry name" value="Tubulin/FtsZ, GTPase domain"/>
    <property type="match status" value="1"/>
</dbReference>
<dbReference type="STRING" id="1265.SAMN02910280_2529"/>
<dbReference type="GO" id="GO:0000917">
    <property type="term" value="P:division septum assembly"/>
    <property type="evidence" value="ECO:0007669"/>
    <property type="project" value="UniProtKB-KW"/>
</dbReference>
<evidence type="ECO:0000256" key="2">
    <source>
        <dbReference type="ARBA" id="ARBA00022741"/>
    </source>
</evidence>
<gene>
    <name evidence="5" type="primary">ftsZ</name>
    <name evidence="11" type="ORF">IE37_01557</name>
</gene>
<dbReference type="PROSITE" id="PS01135">
    <property type="entry name" value="FTSZ_2"/>
    <property type="match status" value="1"/>
</dbReference>
<evidence type="ECO:0000256" key="4">
    <source>
        <dbReference type="ARBA" id="ARBA00023210"/>
    </source>
</evidence>
<dbReference type="Pfam" id="PF12327">
    <property type="entry name" value="FtsZ_C"/>
    <property type="match status" value="1"/>
</dbReference>
<feature type="binding site" evidence="5">
    <location>
        <begin position="23"/>
        <end position="27"/>
    </location>
    <ligand>
        <name>GTP</name>
        <dbReference type="ChEBI" id="CHEBI:37565"/>
    </ligand>
</feature>
<keyword evidence="3 5" id="KW-0342">GTP-binding</keyword>
<dbReference type="AlphaFoldDB" id="A0A315Y047"/>
<evidence type="ECO:0000313" key="12">
    <source>
        <dbReference type="Proteomes" id="UP000245720"/>
    </source>
</evidence>
<dbReference type="InterPro" id="IPR020805">
    <property type="entry name" value="Cell_div_FtsZ_CS"/>
</dbReference>